<dbReference type="SUPFAM" id="SSF54637">
    <property type="entry name" value="Thioesterase/thiol ester dehydrase-isomerase"/>
    <property type="match status" value="1"/>
</dbReference>
<feature type="region of interest" description="Disordered" evidence="1">
    <location>
        <begin position="136"/>
        <end position="157"/>
    </location>
</feature>
<comment type="caution">
    <text evidence="2">The sequence shown here is derived from an EMBL/GenBank/DDBJ whole genome shotgun (WGS) entry which is preliminary data.</text>
</comment>
<accession>A0ABS7NKP7</accession>
<dbReference type="EMBL" id="JAHVJA010000011">
    <property type="protein sequence ID" value="MBY6141506.1"/>
    <property type="molecule type" value="Genomic_DNA"/>
</dbReference>
<feature type="compositionally biased region" description="Basic residues" evidence="1">
    <location>
        <begin position="147"/>
        <end position="157"/>
    </location>
</feature>
<dbReference type="RefSeq" id="WP_222509543.1">
    <property type="nucleotide sequence ID" value="NZ_JAHVJA010000011.1"/>
</dbReference>
<evidence type="ECO:0000256" key="1">
    <source>
        <dbReference type="SAM" id="MobiDB-lite"/>
    </source>
</evidence>
<protein>
    <submittedName>
        <fullName evidence="2">Thioesterase family protein</fullName>
    </submittedName>
</protein>
<gene>
    <name evidence="2" type="ORF">KUV26_18860</name>
</gene>
<dbReference type="Gene3D" id="3.10.129.10">
    <property type="entry name" value="Hotdog Thioesterase"/>
    <property type="match status" value="1"/>
</dbReference>
<name>A0ABS7NKP7_9RHOB</name>
<organism evidence="2 3">
    <name type="scientific">Leisingera daeponensis</name>
    <dbReference type="NCBI Taxonomy" id="405746"/>
    <lineage>
        <taxon>Bacteria</taxon>
        <taxon>Pseudomonadati</taxon>
        <taxon>Pseudomonadota</taxon>
        <taxon>Alphaproteobacteria</taxon>
        <taxon>Rhodobacterales</taxon>
        <taxon>Roseobacteraceae</taxon>
        <taxon>Leisingera</taxon>
    </lineage>
</organism>
<dbReference type="Pfam" id="PF13279">
    <property type="entry name" value="4HBT_2"/>
    <property type="match status" value="1"/>
</dbReference>
<evidence type="ECO:0000313" key="3">
    <source>
        <dbReference type="Proteomes" id="UP000766629"/>
    </source>
</evidence>
<dbReference type="CDD" id="cd00586">
    <property type="entry name" value="4HBT"/>
    <property type="match status" value="1"/>
</dbReference>
<keyword evidence="3" id="KW-1185">Reference proteome</keyword>
<sequence>MDEKKMPFLYQTKVQPDWIDYNGHMQDAYYGFVFSHAVDALQDAVGFDAAYRKRTGCTIYLIEDHKFYLREVREAEPLLVTTHVLASDSKRFHLQMIMTSRGAEVCIGEFMELHVQQQPQPHAVPMPDEIQKRLEAARDDASPASWHRLRSRPFKQL</sequence>
<dbReference type="InterPro" id="IPR029069">
    <property type="entry name" value="HotDog_dom_sf"/>
</dbReference>
<dbReference type="Proteomes" id="UP000766629">
    <property type="component" value="Unassembled WGS sequence"/>
</dbReference>
<proteinExistence type="predicted"/>
<evidence type="ECO:0000313" key="2">
    <source>
        <dbReference type="EMBL" id="MBY6141506.1"/>
    </source>
</evidence>
<reference evidence="2 3" key="1">
    <citation type="submission" date="2021-06" db="EMBL/GenBank/DDBJ databases">
        <title>50 bacteria genomes isolated from Dapeng, Shenzhen, China.</title>
        <authorList>
            <person name="Zheng W."/>
            <person name="Yu S."/>
            <person name="Huang Y."/>
        </authorList>
    </citation>
    <scope>NUCLEOTIDE SEQUENCE [LARGE SCALE GENOMIC DNA]</scope>
    <source>
        <strain evidence="2 3">DP1N14-2</strain>
    </source>
</reference>